<protein>
    <recommendedName>
        <fullName evidence="12">Taste receptor type 2</fullName>
    </recommendedName>
</protein>
<evidence type="ECO:0000313" key="15">
    <source>
        <dbReference type="Proteomes" id="UP001181693"/>
    </source>
</evidence>
<dbReference type="AlphaFoldDB" id="A0AAV3A3D1"/>
<feature type="transmembrane region" description="Helical" evidence="13">
    <location>
        <begin position="85"/>
        <end position="114"/>
    </location>
</feature>
<sequence length="319" mass="37109">MVNSTEETSYEDYLSLIALGATLVFAGLPIQSFIVAVNVIDWLKRRSITGADQIITSIGISRIFSHTAVLLALFSSLYVTKIPEVVFALCYLTEYSSAIASIWLSTLLSIFFYVKISTFHNVFFLRLKTIISQRVTYLIIGSLLLFLGYTFIYNFALLINRFRNSTQDYISYYKQLEIISYVNILWFVSPLLIFFIVSLLLIILLGFHMRRMNNHGNMTSSTDTYLRIMRFTFLSFLVSAYYITLNVFQRYILSFTFVWVFITMNIFPVLHSVLLIYVAVKLRNHFFRIVYCITDRFLKRKAPRPREPVVVISLQIKKG</sequence>
<dbReference type="InterPro" id="IPR007960">
    <property type="entry name" value="TAS2R"/>
</dbReference>
<evidence type="ECO:0000256" key="1">
    <source>
        <dbReference type="ARBA" id="ARBA00004141"/>
    </source>
</evidence>
<evidence type="ECO:0000256" key="12">
    <source>
        <dbReference type="RuleBase" id="RU004424"/>
    </source>
</evidence>
<comment type="subcellular location">
    <subcellularLocation>
        <location evidence="1 12">Membrane</location>
        <topology evidence="1 12">Multi-pass membrane protein</topology>
    </subcellularLocation>
</comment>
<keyword evidence="6 13" id="KW-1133">Transmembrane helix</keyword>
<keyword evidence="15" id="KW-1185">Reference proteome</keyword>
<evidence type="ECO:0000256" key="9">
    <source>
        <dbReference type="ARBA" id="ARBA00023170"/>
    </source>
</evidence>
<evidence type="ECO:0000256" key="3">
    <source>
        <dbReference type="ARBA" id="ARBA00022480"/>
    </source>
</evidence>
<keyword evidence="8 12" id="KW-0472">Membrane</keyword>
<keyword evidence="7 12" id="KW-0297">G-protein coupled receptor</keyword>
<dbReference type="GO" id="GO:0004930">
    <property type="term" value="F:G protein-coupled receptor activity"/>
    <property type="evidence" value="ECO:0007669"/>
    <property type="project" value="UniProtKB-KW"/>
</dbReference>
<feature type="transmembrane region" description="Helical" evidence="13">
    <location>
        <begin position="251"/>
        <end position="280"/>
    </location>
</feature>
<keyword evidence="4 12" id="KW-0716">Sensory transduction</keyword>
<gene>
    <name evidence="14" type="ORF">GDO54_009881</name>
</gene>
<feature type="transmembrane region" description="Helical" evidence="13">
    <location>
        <begin position="178"/>
        <end position="207"/>
    </location>
</feature>
<comment type="similarity">
    <text evidence="2 11">Belongs to the G-protein coupled receptor T2R family.</text>
</comment>
<dbReference type="EMBL" id="DYDO01000004">
    <property type="protein sequence ID" value="DBA25501.1"/>
    <property type="molecule type" value="Genomic_DNA"/>
</dbReference>
<keyword evidence="5 12" id="KW-0812">Transmembrane</keyword>
<dbReference type="Pfam" id="PF05296">
    <property type="entry name" value="TAS2R"/>
    <property type="match status" value="1"/>
</dbReference>
<keyword evidence="10 12" id="KW-0807">Transducer</keyword>
<proteinExistence type="inferred from homology"/>
<reference evidence="14" key="1">
    <citation type="thesis" date="2020" institute="ProQuest LLC" country="789 East Eisenhower Parkway, Ann Arbor, MI, USA">
        <title>Comparative Genomics and Chromosome Evolution.</title>
        <authorList>
            <person name="Mudd A.B."/>
        </authorList>
    </citation>
    <scope>NUCLEOTIDE SEQUENCE</scope>
    <source>
        <strain evidence="14">1538</strain>
        <tissue evidence="14">Blood</tissue>
    </source>
</reference>
<evidence type="ECO:0000256" key="4">
    <source>
        <dbReference type="ARBA" id="ARBA00022606"/>
    </source>
</evidence>
<dbReference type="GO" id="GO:0016020">
    <property type="term" value="C:membrane"/>
    <property type="evidence" value="ECO:0007669"/>
    <property type="project" value="UniProtKB-SubCell"/>
</dbReference>
<evidence type="ECO:0000256" key="11">
    <source>
        <dbReference type="RuleBase" id="RU004423"/>
    </source>
</evidence>
<name>A0AAV3A3D1_PYXAD</name>
<evidence type="ECO:0000256" key="10">
    <source>
        <dbReference type="ARBA" id="ARBA00023224"/>
    </source>
</evidence>
<dbReference type="PANTHER" id="PTHR11394:SF160">
    <property type="entry name" value="TASTE RECEPTOR TYPE 2"/>
    <property type="match status" value="1"/>
</dbReference>
<accession>A0AAV3A3D1</accession>
<keyword evidence="3 12" id="KW-0919">Taste</keyword>
<evidence type="ECO:0000256" key="6">
    <source>
        <dbReference type="ARBA" id="ARBA00022989"/>
    </source>
</evidence>
<dbReference type="GO" id="GO:0033038">
    <property type="term" value="F:bitter taste receptor activity"/>
    <property type="evidence" value="ECO:0007669"/>
    <property type="project" value="InterPro"/>
</dbReference>
<dbReference type="Proteomes" id="UP001181693">
    <property type="component" value="Unassembled WGS sequence"/>
</dbReference>
<evidence type="ECO:0000256" key="8">
    <source>
        <dbReference type="ARBA" id="ARBA00023136"/>
    </source>
</evidence>
<feature type="transmembrane region" description="Helical" evidence="13">
    <location>
        <begin position="60"/>
        <end position="79"/>
    </location>
</feature>
<organism evidence="14 15">
    <name type="scientific">Pyxicephalus adspersus</name>
    <name type="common">African bullfrog</name>
    <dbReference type="NCBI Taxonomy" id="30357"/>
    <lineage>
        <taxon>Eukaryota</taxon>
        <taxon>Metazoa</taxon>
        <taxon>Chordata</taxon>
        <taxon>Craniata</taxon>
        <taxon>Vertebrata</taxon>
        <taxon>Euteleostomi</taxon>
        <taxon>Amphibia</taxon>
        <taxon>Batrachia</taxon>
        <taxon>Anura</taxon>
        <taxon>Neobatrachia</taxon>
        <taxon>Ranoidea</taxon>
        <taxon>Pyxicephalidae</taxon>
        <taxon>Pyxicephalinae</taxon>
        <taxon>Pyxicephalus</taxon>
    </lineage>
</organism>
<dbReference type="SUPFAM" id="SSF81321">
    <property type="entry name" value="Family A G protein-coupled receptor-like"/>
    <property type="match status" value="1"/>
</dbReference>
<feature type="transmembrane region" description="Helical" evidence="13">
    <location>
        <begin position="135"/>
        <end position="158"/>
    </location>
</feature>
<feature type="transmembrane region" description="Helical" evidence="13">
    <location>
        <begin position="228"/>
        <end position="245"/>
    </location>
</feature>
<keyword evidence="9 12" id="KW-0675">Receptor</keyword>
<dbReference type="PANTHER" id="PTHR11394">
    <property type="entry name" value="TASTE RECEPTOR TYPE 2"/>
    <property type="match status" value="1"/>
</dbReference>
<evidence type="ECO:0000256" key="13">
    <source>
        <dbReference type="SAM" id="Phobius"/>
    </source>
</evidence>
<evidence type="ECO:0000256" key="2">
    <source>
        <dbReference type="ARBA" id="ARBA00007376"/>
    </source>
</evidence>
<evidence type="ECO:0000256" key="5">
    <source>
        <dbReference type="ARBA" id="ARBA00022692"/>
    </source>
</evidence>
<feature type="transmembrane region" description="Helical" evidence="13">
    <location>
        <begin position="13"/>
        <end position="40"/>
    </location>
</feature>
<comment type="caution">
    <text evidence="14">The sequence shown here is derived from an EMBL/GenBank/DDBJ whole genome shotgun (WGS) entry which is preliminary data.</text>
</comment>
<evidence type="ECO:0000256" key="7">
    <source>
        <dbReference type="ARBA" id="ARBA00023040"/>
    </source>
</evidence>
<evidence type="ECO:0000313" key="14">
    <source>
        <dbReference type="EMBL" id="DBA25501.1"/>
    </source>
</evidence>